<dbReference type="AlphaFoldDB" id="X1FKT1"/>
<gene>
    <name evidence="1" type="ORF">S03H2_17351</name>
</gene>
<evidence type="ECO:0000313" key="1">
    <source>
        <dbReference type="EMBL" id="GAH46296.1"/>
    </source>
</evidence>
<feature type="non-terminal residue" evidence="1">
    <location>
        <position position="57"/>
    </location>
</feature>
<sequence>MVKPSLKTTSFKHHPVYIQKSLHVDNPFYGPKPQYQRAEVIPGGDCEAVLPAELIWA</sequence>
<dbReference type="EMBL" id="BARU01008942">
    <property type="protein sequence ID" value="GAH46296.1"/>
    <property type="molecule type" value="Genomic_DNA"/>
</dbReference>
<protein>
    <submittedName>
        <fullName evidence="1">Uncharacterized protein</fullName>
    </submittedName>
</protein>
<comment type="caution">
    <text evidence="1">The sequence shown here is derived from an EMBL/GenBank/DDBJ whole genome shotgun (WGS) entry which is preliminary data.</text>
</comment>
<accession>X1FKT1</accession>
<reference evidence="1" key="1">
    <citation type="journal article" date="2014" name="Front. Microbiol.">
        <title>High frequency of phylogenetically diverse reductive dehalogenase-homologous genes in deep subseafloor sedimentary metagenomes.</title>
        <authorList>
            <person name="Kawai M."/>
            <person name="Futagami T."/>
            <person name="Toyoda A."/>
            <person name="Takaki Y."/>
            <person name="Nishi S."/>
            <person name="Hori S."/>
            <person name="Arai W."/>
            <person name="Tsubouchi T."/>
            <person name="Morono Y."/>
            <person name="Uchiyama I."/>
            <person name="Ito T."/>
            <person name="Fujiyama A."/>
            <person name="Inagaki F."/>
            <person name="Takami H."/>
        </authorList>
    </citation>
    <scope>NUCLEOTIDE SEQUENCE</scope>
    <source>
        <strain evidence="1">Expedition CK06-06</strain>
    </source>
</reference>
<organism evidence="1">
    <name type="scientific">marine sediment metagenome</name>
    <dbReference type="NCBI Taxonomy" id="412755"/>
    <lineage>
        <taxon>unclassified sequences</taxon>
        <taxon>metagenomes</taxon>
        <taxon>ecological metagenomes</taxon>
    </lineage>
</organism>
<name>X1FKT1_9ZZZZ</name>
<proteinExistence type="predicted"/>